<dbReference type="Pfam" id="PF00072">
    <property type="entry name" value="Response_reg"/>
    <property type="match status" value="1"/>
</dbReference>
<evidence type="ECO:0000313" key="8">
    <source>
        <dbReference type="EMBL" id="VAV85656.1"/>
    </source>
</evidence>
<evidence type="ECO:0000256" key="4">
    <source>
        <dbReference type="ARBA" id="ARBA00023125"/>
    </source>
</evidence>
<accession>A0A3B0R9E0</accession>
<dbReference type="InterPro" id="IPR011006">
    <property type="entry name" value="CheY-like_superfamily"/>
</dbReference>
<evidence type="ECO:0000256" key="1">
    <source>
        <dbReference type="ARBA" id="ARBA00022553"/>
    </source>
</evidence>
<dbReference type="FunFam" id="1.10.10.10:FF:000005">
    <property type="entry name" value="Two-component system response regulator"/>
    <property type="match status" value="1"/>
</dbReference>
<dbReference type="PANTHER" id="PTHR48111:SF22">
    <property type="entry name" value="REGULATOR OF RPOS"/>
    <property type="match status" value="1"/>
</dbReference>
<evidence type="ECO:0000256" key="5">
    <source>
        <dbReference type="ARBA" id="ARBA00023163"/>
    </source>
</evidence>
<dbReference type="FunFam" id="3.40.50.2300:FF:000002">
    <property type="entry name" value="DNA-binding response regulator PhoP"/>
    <property type="match status" value="1"/>
</dbReference>
<dbReference type="AlphaFoldDB" id="A0A3B0R9E0"/>
<dbReference type="GO" id="GO:0006355">
    <property type="term" value="P:regulation of DNA-templated transcription"/>
    <property type="evidence" value="ECO:0007669"/>
    <property type="project" value="InterPro"/>
</dbReference>
<dbReference type="InterPro" id="IPR001867">
    <property type="entry name" value="OmpR/PhoB-type_DNA-bd"/>
</dbReference>
<dbReference type="PANTHER" id="PTHR48111">
    <property type="entry name" value="REGULATOR OF RPOS"/>
    <property type="match status" value="1"/>
</dbReference>
<feature type="domain" description="Response regulatory" evidence="6">
    <location>
        <begin position="2"/>
        <end position="116"/>
    </location>
</feature>
<reference evidence="8" key="1">
    <citation type="submission" date="2018-06" db="EMBL/GenBank/DDBJ databases">
        <authorList>
            <person name="Zhirakovskaya E."/>
        </authorList>
    </citation>
    <scope>NUCLEOTIDE SEQUENCE</scope>
</reference>
<dbReference type="GO" id="GO:0032993">
    <property type="term" value="C:protein-DNA complex"/>
    <property type="evidence" value="ECO:0007669"/>
    <property type="project" value="TreeGrafter"/>
</dbReference>
<dbReference type="SUPFAM" id="SSF52172">
    <property type="entry name" value="CheY-like"/>
    <property type="match status" value="1"/>
</dbReference>
<evidence type="ECO:0000256" key="3">
    <source>
        <dbReference type="ARBA" id="ARBA00023015"/>
    </source>
</evidence>
<keyword evidence="3" id="KW-0805">Transcription regulation</keyword>
<dbReference type="InterPro" id="IPR036388">
    <property type="entry name" value="WH-like_DNA-bd_sf"/>
</dbReference>
<dbReference type="Gene3D" id="3.40.50.2300">
    <property type="match status" value="1"/>
</dbReference>
<evidence type="ECO:0000259" key="7">
    <source>
        <dbReference type="PROSITE" id="PS51755"/>
    </source>
</evidence>
<proteinExistence type="predicted"/>
<feature type="domain" description="OmpR/PhoB-type" evidence="7">
    <location>
        <begin position="124"/>
        <end position="222"/>
    </location>
</feature>
<dbReference type="GO" id="GO:0000976">
    <property type="term" value="F:transcription cis-regulatory region binding"/>
    <property type="evidence" value="ECO:0007669"/>
    <property type="project" value="TreeGrafter"/>
</dbReference>
<protein>
    <submittedName>
        <fullName evidence="8">DNA-binding heavy metal response regulator</fullName>
    </submittedName>
</protein>
<keyword evidence="4 8" id="KW-0238">DNA-binding</keyword>
<dbReference type="Gene3D" id="1.10.10.10">
    <property type="entry name" value="Winged helix-like DNA-binding domain superfamily/Winged helix DNA-binding domain"/>
    <property type="match status" value="1"/>
</dbReference>
<dbReference type="EMBL" id="UOEA01000093">
    <property type="protein sequence ID" value="VAV85656.1"/>
    <property type="molecule type" value="Genomic_DNA"/>
</dbReference>
<dbReference type="GO" id="GO:0005829">
    <property type="term" value="C:cytosol"/>
    <property type="evidence" value="ECO:0007669"/>
    <property type="project" value="TreeGrafter"/>
</dbReference>
<keyword evidence="5" id="KW-0804">Transcription</keyword>
<evidence type="ECO:0000256" key="2">
    <source>
        <dbReference type="ARBA" id="ARBA00023012"/>
    </source>
</evidence>
<evidence type="ECO:0000259" key="6">
    <source>
        <dbReference type="PROSITE" id="PS50110"/>
    </source>
</evidence>
<dbReference type="CDD" id="cd19935">
    <property type="entry name" value="REC_OmpR_CusR-like"/>
    <property type="match status" value="1"/>
</dbReference>
<keyword evidence="1" id="KW-0597">Phosphoprotein</keyword>
<dbReference type="Pfam" id="PF00486">
    <property type="entry name" value="Trans_reg_C"/>
    <property type="match status" value="1"/>
</dbReference>
<dbReference type="SMART" id="SM00448">
    <property type="entry name" value="REC"/>
    <property type="match status" value="1"/>
</dbReference>
<dbReference type="CDD" id="cd00383">
    <property type="entry name" value="trans_reg_C"/>
    <property type="match status" value="1"/>
</dbReference>
<dbReference type="InterPro" id="IPR001789">
    <property type="entry name" value="Sig_transdc_resp-reg_receiver"/>
</dbReference>
<dbReference type="Gene3D" id="6.10.250.690">
    <property type="match status" value="1"/>
</dbReference>
<dbReference type="SMART" id="SM00862">
    <property type="entry name" value="Trans_reg_C"/>
    <property type="match status" value="1"/>
</dbReference>
<organism evidence="8">
    <name type="scientific">hydrothermal vent metagenome</name>
    <dbReference type="NCBI Taxonomy" id="652676"/>
    <lineage>
        <taxon>unclassified sequences</taxon>
        <taxon>metagenomes</taxon>
        <taxon>ecological metagenomes</taxon>
    </lineage>
</organism>
<dbReference type="PROSITE" id="PS51755">
    <property type="entry name" value="OMPR_PHOB"/>
    <property type="match status" value="1"/>
</dbReference>
<name>A0A3B0R9E0_9ZZZZ</name>
<dbReference type="PROSITE" id="PS50110">
    <property type="entry name" value="RESPONSE_REGULATORY"/>
    <property type="match status" value="1"/>
</dbReference>
<gene>
    <name evidence="8" type="ORF">MNBD_DELTA01-2012</name>
</gene>
<sequence>MRILIVEDEKELNAIIKKGLEENGYVVDQAFDGEEGLYMAENYPVSAVVLDVMLPGIDGLTLLGKLRAGGITVPVIMLTAKDAFSDRIAGLDTGADDYLTKPFDFGELLARLRSLLRRSSTVKEAVIRVADLEIDTASCEVRRGGKLIALSAREYVLLEYLAYNKDSVVSRSDIVDHIYGEEDERDSNVVDVYINYLRKKIDAAGKVKLIQTVRGAGYILRSREDGEGG</sequence>
<dbReference type="GO" id="GO:0000156">
    <property type="term" value="F:phosphorelay response regulator activity"/>
    <property type="evidence" value="ECO:0007669"/>
    <property type="project" value="TreeGrafter"/>
</dbReference>
<dbReference type="InterPro" id="IPR039420">
    <property type="entry name" value="WalR-like"/>
</dbReference>
<keyword evidence="2" id="KW-0902">Two-component regulatory system</keyword>